<sequence>MQLALLVQGKETDGQSRTEEINFTQWRDADNRQHIKLIQFWFPHSLNWFHAKLLFLSLSLVQRTAEEAA</sequence>
<proteinExistence type="predicted"/>
<comment type="caution">
    <text evidence="1">The sequence shown here is derived from an EMBL/GenBank/DDBJ whole genome shotgun (WGS) entry which is preliminary data.</text>
</comment>
<dbReference type="AlphaFoldDB" id="A0ABD0K0W8"/>
<evidence type="ECO:0000313" key="1">
    <source>
        <dbReference type="EMBL" id="KAK7480702.1"/>
    </source>
</evidence>
<reference evidence="1 2" key="1">
    <citation type="journal article" date="2023" name="Sci. Data">
        <title>Genome assembly of the Korean intertidal mud-creeper Batillaria attramentaria.</title>
        <authorList>
            <person name="Patra A.K."/>
            <person name="Ho P.T."/>
            <person name="Jun S."/>
            <person name="Lee S.J."/>
            <person name="Kim Y."/>
            <person name="Won Y.J."/>
        </authorList>
    </citation>
    <scope>NUCLEOTIDE SEQUENCE [LARGE SCALE GENOMIC DNA]</scope>
    <source>
        <strain evidence="1">Wonlab-2016</strain>
    </source>
</reference>
<name>A0ABD0K0W8_9CAEN</name>
<keyword evidence="2" id="KW-1185">Reference proteome</keyword>
<protein>
    <submittedName>
        <fullName evidence="1">Uncharacterized protein</fullName>
    </submittedName>
</protein>
<gene>
    <name evidence="1" type="ORF">BaRGS_00028070</name>
</gene>
<dbReference type="EMBL" id="JACVVK020000276">
    <property type="protein sequence ID" value="KAK7480702.1"/>
    <property type="molecule type" value="Genomic_DNA"/>
</dbReference>
<organism evidence="1 2">
    <name type="scientific">Batillaria attramentaria</name>
    <dbReference type="NCBI Taxonomy" id="370345"/>
    <lineage>
        <taxon>Eukaryota</taxon>
        <taxon>Metazoa</taxon>
        <taxon>Spiralia</taxon>
        <taxon>Lophotrochozoa</taxon>
        <taxon>Mollusca</taxon>
        <taxon>Gastropoda</taxon>
        <taxon>Caenogastropoda</taxon>
        <taxon>Sorbeoconcha</taxon>
        <taxon>Cerithioidea</taxon>
        <taxon>Batillariidae</taxon>
        <taxon>Batillaria</taxon>
    </lineage>
</organism>
<dbReference type="Proteomes" id="UP001519460">
    <property type="component" value="Unassembled WGS sequence"/>
</dbReference>
<evidence type="ECO:0000313" key="2">
    <source>
        <dbReference type="Proteomes" id="UP001519460"/>
    </source>
</evidence>
<accession>A0ABD0K0W8</accession>